<evidence type="ECO:0000313" key="10">
    <source>
        <dbReference type="Proteomes" id="UP000035681"/>
    </source>
</evidence>
<dbReference type="InterPro" id="IPR022683">
    <property type="entry name" value="Calpain_III"/>
</dbReference>
<evidence type="ECO:0000256" key="3">
    <source>
        <dbReference type="ARBA" id="ARBA00022670"/>
    </source>
</evidence>
<feature type="domain" description="Calpain catalytic" evidence="9">
    <location>
        <begin position="44"/>
        <end position="364"/>
    </location>
</feature>
<keyword evidence="3 7" id="KW-0645">Protease</keyword>
<evidence type="ECO:0000256" key="5">
    <source>
        <dbReference type="ARBA" id="ARBA00022807"/>
    </source>
</evidence>
<dbReference type="InterPro" id="IPR038765">
    <property type="entry name" value="Papain-like_cys_pep_sf"/>
</dbReference>
<accession>A0AAF5CZX3</accession>
<dbReference type="SUPFAM" id="SSF49758">
    <property type="entry name" value="Calpain large subunit, middle domain (domain III)"/>
    <property type="match status" value="1"/>
</dbReference>
<dbReference type="Proteomes" id="UP000035681">
    <property type="component" value="Unplaced"/>
</dbReference>
<keyword evidence="10" id="KW-1185">Reference proteome</keyword>
<dbReference type="Pfam" id="PF01067">
    <property type="entry name" value="Calpain_III"/>
    <property type="match status" value="1"/>
</dbReference>
<evidence type="ECO:0000256" key="8">
    <source>
        <dbReference type="SAM" id="MobiDB-lite"/>
    </source>
</evidence>
<evidence type="ECO:0000256" key="2">
    <source>
        <dbReference type="ARBA" id="ARBA00008459"/>
    </source>
</evidence>
<dbReference type="AlphaFoldDB" id="A0AAF5CZX3"/>
<evidence type="ECO:0000259" key="9">
    <source>
        <dbReference type="PROSITE" id="PS50203"/>
    </source>
</evidence>
<feature type="active site" evidence="6 7">
    <location>
        <position position="270"/>
    </location>
</feature>
<dbReference type="GO" id="GO:0004198">
    <property type="term" value="F:calcium-dependent cysteine-type endopeptidase activity"/>
    <property type="evidence" value="ECO:0007669"/>
    <property type="project" value="InterPro"/>
</dbReference>
<dbReference type="SMART" id="SM00230">
    <property type="entry name" value="CysPc"/>
    <property type="match status" value="1"/>
</dbReference>
<dbReference type="WBParaSite" id="TCONS_00004625.p1">
    <property type="protein sequence ID" value="TCONS_00004625.p1"/>
    <property type="gene ID" value="XLOC_002377"/>
</dbReference>
<dbReference type="Pfam" id="PF25824">
    <property type="entry name" value="DUF7951"/>
    <property type="match status" value="1"/>
</dbReference>
<dbReference type="Pfam" id="PF08626">
    <property type="entry name" value="TRAPPC9-Trs120"/>
    <property type="match status" value="1"/>
</dbReference>
<dbReference type="InterPro" id="IPR001300">
    <property type="entry name" value="Peptidase_C2_calpain_cat"/>
</dbReference>
<organism evidence="10 11">
    <name type="scientific">Strongyloides stercoralis</name>
    <name type="common">Threadworm</name>
    <dbReference type="NCBI Taxonomy" id="6248"/>
    <lineage>
        <taxon>Eukaryota</taxon>
        <taxon>Metazoa</taxon>
        <taxon>Ecdysozoa</taxon>
        <taxon>Nematoda</taxon>
        <taxon>Chromadorea</taxon>
        <taxon>Rhabditida</taxon>
        <taxon>Tylenchina</taxon>
        <taxon>Panagrolaimomorpha</taxon>
        <taxon>Strongyloidoidea</taxon>
        <taxon>Strongyloididae</taxon>
        <taxon>Strongyloides</taxon>
    </lineage>
</organism>
<sequence length="2238" mass="256351">SYILYCVIFDKTNMGRKSNLDNKRLFKNQNYEKIKAECIKKGSLFVDIEFPPTNASLFLDEKKSSDIVWKRPGEIVLNPQLFVEGAEPNDVTQGILGNCWFVSASSALTHNKYLMKKVIPNENDQEWKEGNKYTGCFRFCFWRFGEWLEVVIDDLLPTKDGELLFARSKSSNEFWSALLEKAFAKLFGCYENLVGGQLADALLDVSGGVPETIRINKFINNQSIKGSKINKLFKHLQREFDNGALLVAAIAAQNKEEIEQSLECGLVKGHAYAVTAVRYIDLDARNASFKYFNKFERKMMIRLQNPWGEKEWNGSWSDGSEEWNQVTDIQKKDLGITVEEDGEFWMPFNEFINYFTDVSVCRLFNTSNPECSDPSFQETRFIDQWSNNGGKSGAPNDRAGGCLNFQATCCLNPQYIFDIKSDDNDVILALTQKDENEGLKERESFVTIGIYVMRVEINRECRIHQPLEVIATSDYTPSRSTYLHLQNLKKGRYIVIPSTYAPKETAKYLLRIFTKGCSKIRCLQNHIYYPSKFLLCYGPKYIIRITVKNFELEEKQSIYCLYYCVIKTNGQRVKSRKLTNALNFEEHFIFHSIIWEKNFTIQLWRQQHKKKLLIGERKFTERVENDKHSYSLNLLKNKRNIEKTAGQVYLEICSYDDPIYKTLNISYLINHNLVDNFYGQFNFCPTQKGGNSDSGNLLNLTVIKRTDNGDVIIGKKTFSWPDSTMADVITYDSDNEILKMESSSYVAELSLKLPKSSIIVGKREKEPVKVFKGFSSEPVGVSSTPSIIKKLKEILNDKKKPNWNELNELLKVFLKTPTLLIDPLSTVEQDLLIDFILNNRKKSILLLKASLYGKFFSMNSFSKLLEKLLESQDLETLELFIVDGSFPITDVIFTKLLKCAIDSTTEKGFDFFKKLLFRGFGSNMLTSELEKQLSVLDALKLLEWLISMPLNENKDDSFGNLVEFASILLDSHFHKFVWDDTCHDLLRRFYLWTQSWITLAESFTTFSDSKEVMKTLSTQMEDLLNYNSGYTISKVTLSCTPFGSMKINSLRIAPGFPGLEDHQQIQILVVNLSEDVMIGGESSFCKLLNRLNDHSVKKVGDQEPHYVYIKFVTQTDALNLKFANLQVYRRIFAVIGVAFLNNDDSIKEIYEKYENLKKSCDEDALVDNRLLIFGGQKEEINGENLREIIYYESFKDTQTFNYDIQGLLKNVIIILQSKRLEDINEVKRCPLLSGEEKYQVGLDKQSKNYKKKCIGRLKKQIGDLHMLLGLPSQAVDIYNIAIENLKSANDLLWLAAAYEGIAVASYYALIGNEPLIEGKKGSVQRNHTINNFDTKDNDGSYKNFKRHSRRNSDESTKSLTTTLDEKMKFKGFLKNIGKLTMGNRGFIDIPSIMDKFIQSIENFERFSYSAKIEYQCVIKAASLLFWERDYIRCESFLREHIGKYLDDSFVTFNNFEKSYICVDCANIFKEMNFMRKHAFFSRLAVLFRLHVSDEEPRTENDYKYVYPLLYNTLTGYGIKLKSPLDIDKKKSNFNITGPSQIQVKAIQEVFMSSLRGGLVHSSIRHLCFLLQNYYDLLDQKAIDSMLEELKKLTSKIEEKHNLNQIIQLDYCNVLIPAVQWTRFPTVIGVELKALKRNLDVNIITKRGSYGDIFIYSPFQQGHNNVKIYWSVDCYSTVTLKIVNCFHFELTVSNLVLLVDGCDFESIPIRLHLPAAIKGQEETVIDVDMQGFPHSEGTLKFIGYSCEVLGVKNVVKFDNEQFIKTIRVLPKLPMLEVDTTLEKQLLKEGSHFETETEVSLFSGQKFDHTITITNTSDSISIRNIRIKIQQPKISGGPQLISILESCNKDFILLPKASKDIKITIYGIDPTTAPESTNETFPVSSIFSKHVSDNVSIVSSTSNLLFSEAEEQVSHDLIPYTGRLLNSTIKITYAADLKNENSEIYERTYSIGIAIKIVPAITISNWHVLSGEDASTRYIVLDVNNLTDYDAELNYLHDKELSVQAKDTCRVLLLCSCCGEISPFAFSHASQKPSFHMQKEEIEKLRRILEDHVSNHLNIRWSIPKLNINGNVPVGSLLSSVSCLKQLVVPLLTVTLSIDKKPYTSEDDIIVYIGDIVTFNITLLVSTKVSFNFSGTISLLCFHDLQNGEEHIYVPESLITIGSLVVPFNVQVEEDDGLLRVIFKKDFRFMFRYEGIYKVKPSIFLNKCDNIEEQKLLESAEKEFFISTASFNVTTKGTKS</sequence>
<evidence type="ECO:0000313" key="11">
    <source>
        <dbReference type="WBParaSite" id="TCONS_00004625.p1"/>
    </source>
</evidence>
<dbReference type="CDD" id="cd00044">
    <property type="entry name" value="CysPc"/>
    <property type="match status" value="1"/>
</dbReference>
<evidence type="ECO:0000256" key="6">
    <source>
        <dbReference type="PIRSR" id="PIRSR622684-1"/>
    </source>
</evidence>
<dbReference type="Pfam" id="PF00648">
    <property type="entry name" value="Peptidase_C2"/>
    <property type="match status" value="1"/>
</dbReference>
<evidence type="ECO:0000256" key="7">
    <source>
        <dbReference type="PROSITE-ProRule" id="PRU00239"/>
    </source>
</evidence>
<dbReference type="InterPro" id="IPR036213">
    <property type="entry name" value="Calpain_III_sf"/>
</dbReference>
<evidence type="ECO:0000256" key="4">
    <source>
        <dbReference type="ARBA" id="ARBA00022801"/>
    </source>
</evidence>
<dbReference type="InterPro" id="IPR022684">
    <property type="entry name" value="Calpain_cysteine_protease"/>
</dbReference>
<feature type="region of interest" description="Disordered" evidence="8">
    <location>
        <begin position="1329"/>
        <end position="1357"/>
    </location>
</feature>
<dbReference type="GO" id="GO:0005802">
    <property type="term" value="C:trans-Golgi network"/>
    <property type="evidence" value="ECO:0007669"/>
    <property type="project" value="TreeGrafter"/>
</dbReference>
<keyword evidence="4 7" id="KW-0378">Hydrolase</keyword>
<reference evidence="11" key="1">
    <citation type="submission" date="2024-02" db="UniProtKB">
        <authorList>
            <consortium name="WormBaseParasite"/>
        </authorList>
    </citation>
    <scope>IDENTIFICATION</scope>
</reference>
<dbReference type="InterPro" id="IPR058565">
    <property type="entry name" value="Ig_TRAPPC9_Trs120_1st"/>
</dbReference>
<dbReference type="Pfam" id="PF26254">
    <property type="entry name" value="Ig_TRAPPC9-Trs120_1st"/>
    <property type="match status" value="1"/>
</dbReference>
<proteinExistence type="inferred from homology"/>
<dbReference type="PANTHER" id="PTHR21512">
    <property type="entry name" value="TRAFFICKING PROTEIN PARTICLE COMPLEX SUBUNIT 9"/>
    <property type="match status" value="1"/>
</dbReference>
<dbReference type="PANTHER" id="PTHR21512:SF5">
    <property type="entry name" value="TRAFFICKING PROTEIN PARTICLE COMPLEX SUBUNIT 9"/>
    <property type="match status" value="1"/>
</dbReference>
<dbReference type="PROSITE" id="PS50203">
    <property type="entry name" value="CALPAIN_CAT"/>
    <property type="match status" value="1"/>
</dbReference>
<name>A0AAF5CZX3_STRER</name>
<dbReference type="SMART" id="SM00720">
    <property type="entry name" value="calpain_III"/>
    <property type="match status" value="1"/>
</dbReference>
<feature type="active site" evidence="6 7">
    <location>
        <position position="305"/>
    </location>
</feature>
<comment type="similarity">
    <text evidence="2">Belongs to the NIBP family.</text>
</comment>
<dbReference type="Gene3D" id="2.60.120.380">
    <property type="match status" value="1"/>
</dbReference>
<feature type="active site" evidence="6 7">
    <location>
        <position position="99"/>
    </location>
</feature>
<dbReference type="PRINTS" id="PR00704">
    <property type="entry name" value="CALPAIN"/>
</dbReference>
<protein>
    <submittedName>
        <fullName evidence="11">Trafficking protein particle complex subunit 11 domain-containing protein</fullName>
    </submittedName>
</protein>
<dbReference type="InterPro" id="IPR000169">
    <property type="entry name" value="Pept_cys_AS"/>
</dbReference>
<dbReference type="PROSITE" id="PS00139">
    <property type="entry name" value="THIOL_PROTEASE_CYS"/>
    <property type="match status" value="1"/>
</dbReference>
<dbReference type="InterPro" id="IPR013935">
    <property type="entry name" value="Trs120_TRAPPC9"/>
</dbReference>
<evidence type="ECO:0000256" key="1">
    <source>
        <dbReference type="ARBA" id="ARBA00007623"/>
    </source>
</evidence>
<dbReference type="Gene3D" id="3.90.70.10">
    <property type="entry name" value="Cysteine proteinases"/>
    <property type="match status" value="1"/>
</dbReference>
<dbReference type="InterPro" id="IPR022682">
    <property type="entry name" value="Calpain_domain_III"/>
</dbReference>
<keyword evidence="5 7" id="KW-0788">Thiol protease</keyword>
<dbReference type="SUPFAM" id="SSF54001">
    <property type="entry name" value="Cysteine proteinases"/>
    <property type="match status" value="1"/>
</dbReference>
<dbReference type="InterPro" id="IPR057711">
    <property type="entry name" value="DUF7951"/>
</dbReference>
<comment type="similarity">
    <text evidence="1">Belongs to the peptidase C2 family.</text>
</comment>
<dbReference type="InterPro" id="IPR058563">
    <property type="entry name" value="Trs120_TRAPPC9_N"/>
</dbReference>
<dbReference type="GO" id="GO:0006508">
    <property type="term" value="P:proteolysis"/>
    <property type="evidence" value="ECO:0007669"/>
    <property type="project" value="UniProtKB-KW"/>
</dbReference>
<dbReference type="FunFam" id="3.90.70.10:FF:000114">
    <property type="entry name" value="Calpain a"/>
    <property type="match status" value="1"/>
</dbReference>